<gene>
    <name evidence="4" type="ORF">GT037_008899</name>
</gene>
<dbReference type="RefSeq" id="XP_038783291.1">
    <property type="nucleotide sequence ID" value="XM_038933946.1"/>
</dbReference>
<evidence type="ECO:0000259" key="2">
    <source>
        <dbReference type="Pfam" id="PF06985"/>
    </source>
</evidence>
<dbReference type="InterPro" id="IPR058334">
    <property type="entry name" value="DUF8021"/>
</dbReference>
<reference evidence="4" key="1">
    <citation type="submission" date="2020-01" db="EMBL/GenBank/DDBJ databases">
        <authorList>
            <person name="Feng Z.H.Z."/>
        </authorList>
    </citation>
    <scope>NUCLEOTIDE SEQUENCE</scope>
    <source>
        <strain evidence="4">CBS107.38</strain>
    </source>
</reference>
<name>A0A8H7B509_9PLEO</name>
<keyword evidence="5" id="KW-1185">Reference proteome</keyword>
<feature type="domain" description="DUF8021" evidence="3">
    <location>
        <begin position="602"/>
        <end position="653"/>
    </location>
</feature>
<dbReference type="InterPro" id="IPR010730">
    <property type="entry name" value="HET"/>
</dbReference>
<comment type="caution">
    <text evidence="4">The sequence shown here is derived from an EMBL/GenBank/DDBJ whole genome shotgun (WGS) entry which is preliminary data.</text>
</comment>
<accession>A0A8H7B509</accession>
<sequence length="679" mass="77708">MLYEYETLPSARSIRILTLCPAEQHTDAIECMIETIELEEASYDALSYSWGMNEDGDSSQDYEIFIHGNRKWVTRNLFEGLERIRVCDKPIRIWIDAVCINQQDNVERSVQVAMMADIYARAEKVLVWLGNGTEEKEEQVTLDLFKRMKKRTEQVEPWKEPNLPDRNCFVLPLLSEDSLLCSGCVAYQQSESSGGDLNEYDAHVNWLKGCFRSNDFLKQTAVDMTNMAIKFFSRRYWKRRWILQELFLSNTHYWYWGQHVLDTSKFPENWIADLVDAIWRVGHGLEETSTDITGLASDDSFGTRTLGLSKLCNSRNHDIMEESTWEWLLRFFYSSECSEPKDMYYALASMAIPKIHIDYSLTIAQVFQQFAETMLDNGAWIWLFYWAAETPNNQESLRMPSWVPDPRLAVSDEGGAEDVTDDDGLRKPSPQEIAHSMNTMWDYLDDWDEDHCINVFLALATMAPSAMAFECTREHLQSTADSYVDLMATGQHDRFENLAYSMEYFENNQTASILGGVPALGLTIDFHRSILDTTQCKTMTELIITDPTHPYVIHTQMTLDTEGNVNLIDSIVTGQGDWAFNATGYQYWNSQESWLPIPPAARDTYKVVKAAGEAYADRCNDITVQVPWGVPCTRLEGGAYTGYKNLSANTCDQVPAHVPMTNRKSGDWREVVASPADEI</sequence>
<protein>
    <submittedName>
        <fullName evidence="4">Het-domain-containing protein</fullName>
    </submittedName>
</protein>
<dbReference type="GeneID" id="62207124"/>
<evidence type="ECO:0000259" key="3">
    <source>
        <dbReference type="Pfam" id="PF26061"/>
    </source>
</evidence>
<evidence type="ECO:0000313" key="5">
    <source>
        <dbReference type="Proteomes" id="UP000596902"/>
    </source>
</evidence>
<feature type="region of interest" description="Disordered" evidence="1">
    <location>
        <begin position="410"/>
        <end position="430"/>
    </location>
</feature>
<reference evidence="4" key="2">
    <citation type="submission" date="2020-08" db="EMBL/GenBank/DDBJ databases">
        <title>Draft Genome Sequence of Cumin Blight Pathogen Alternaria burnsii.</title>
        <authorList>
            <person name="Feng Z."/>
        </authorList>
    </citation>
    <scope>NUCLEOTIDE SEQUENCE</scope>
    <source>
        <strain evidence="4">CBS107.38</strain>
    </source>
</reference>
<dbReference type="EMBL" id="JAAABM010000014">
    <property type="protein sequence ID" value="KAF7672948.1"/>
    <property type="molecule type" value="Genomic_DNA"/>
</dbReference>
<organism evidence="4 5">
    <name type="scientific">Alternaria burnsii</name>
    <dbReference type="NCBI Taxonomy" id="1187904"/>
    <lineage>
        <taxon>Eukaryota</taxon>
        <taxon>Fungi</taxon>
        <taxon>Dikarya</taxon>
        <taxon>Ascomycota</taxon>
        <taxon>Pezizomycotina</taxon>
        <taxon>Dothideomycetes</taxon>
        <taxon>Pleosporomycetidae</taxon>
        <taxon>Pleosporales</taxon>
        <taxon>Pleosporineae</taxon>
        <taxon>Pleosporaceae</taxon>
        <taxon>Alternaria</taxon>
        <taxon>Alternaria sect. Alternaria</taxon>
    </lineage>
</organism>
<feature type="domain" description="Heterokaryon incompatibility" evidence="2">
    <location>
        <begin position="43"/>
        <end position="245"/>
    </location>
</feature>
<dbReference type="Proteomes" id="UP000596902">
    <property type="component" value="Unassembled WGS sequence"/>
</dbReference>
<evidence type="ECO:0000256" key="1">
    <source>
        <dbReference type="SAM" id="MobiDB-lite"/>
    </source>
</evidence>
<dbReference type="Pfam" id="PF26061">
    <property type="entry name" value="DUF8021"/>
    <property type="match status" value="1"/>
</dbReference>
<dbReference type="PANTHER" id="PTHR24148">
    <property type="entry name" value="ANKYRIN REPEAT DOMAIN-CONTAINING PROTEIN 39 HOMOLOG-RELATED"/>
    <property type="match status" value="1"/>
</dbReference>
<dbReference type="AlphaFoldDB" id="A0A8H7B509"/>
<evidence type="ECO:0000313" key="4">
    <source>
        <dbReference type="EMBL" id="KAF7672948.1"/>
    </source>
</evidence>
<dbReference type="InterPro" id="IPR052895">
    <property type="entry name" value="HetReg/Transcr_Mod"/>
</dbReference>
<proteinExistence type="predicted"/>
<dbReference type="Pfam" id="PF06985">
    <property type="entry name" value="HET"/>
    <property type="match status" value="1"/>
</dbReference>
<dbReference type="PANTHER" id="PTHR24148:SF64">
    <property type="entry name" value="HETEROKARYON INCOMPATIBILITY DOMAIN-CONTAINING PROTEIN"/>
    <property type="match status" value="1"/>
</dbReference>